<evidence type="ECO:0008006" key="3">
    <source>
        <dbReference type="Google" id="ProtNLM"/>
    </source>
</evidence>
<protein>
    <recommendedName>
        <fullName evidence="3">Ribosomal large subunit pseudouridine synthase B</fullName>
    </recommendedName>
</protein>
<dbReference type="Proteomes" id="UP000184280">
    <property type="component" value="Unassembled WGS sequence"/>
</dbReference>
<evidence type="ECO:0000313" key="1">
    <source>
        <dbReference type="EMBL" id="SHL88607.1"/>
    </source>
</evidence>
<dbReference type="RefSeq" id="WP_073043250.1">
    <property type="nucleotide sequence ID" value="NZ_FOLF01000003.1"/>
</dbReference>
<sequence length="78" mass="8996">MKQNLNYRTSEINRNFRIKVSGRDENGKRINKLVGVAGAITLVGIEMLNKLLRRAFACMEDVCVCKLRRGIKFSFYVK</sequence>
<organism evidence="1 2">
    <name type="scientific">Xylanibacter ruminicola</name>
    <name type="common">Prevotella ruminicola</name>
    <dbReference type="NCBI Taxonomy" id="839"/>
    <lineage>
        <taxon>Bacteria</taxon>
        <taxon>Pseudomonadati</taxon>
        <taxon>Bacteroidota</taxon>
        <taxon>Bacteroidia</taxon>
        <taxon>Bacteroidales</taxon>
        <taxon>Prevotellaceae</taxon>
        <taxon>Xylanibacter</taxon>
    </lineage>
</organism>
<reference evidence="1 2" key="1">
    <citation type="submission" date="2016-11" db="EMBL/GenBank/DDBJ databases">
        <authorList>
            <person name="Jaros S."/>
            <person name="Januszkiewicz K."/>
            <person name="Wedrychowicz H."/>
        </authorList>
    </citation>
    <scope>NUCLEOTIDE SEQUENCE [LARGE SCALE GENOMIC DNA]</scope>
    <source>
        <strain evidence="1 2">BPI-34</strain>
    </source>
</reference>
<dbReference type="EMBL" id="FRCJ01000001">
    <property type="protein sequence ID" value="SHL88607.1"/>
    <property type="molecule type" value="Genomic_DNA"/>
</dbReference>
<accession>A0A1M7EA50</accession>
<dbReference type="AlphaFoldDB" id="A0A1M7EA50"/>
<evidence type="ECO:0000313" key="2">
    <source>
        <dbReference type="Proteomes" id="UP000184280"/>
    </source>
</evidence>
<name>A0A1M7EA50_XYLRU</name>
<proteinExistence type="predicted"/>
<gene>
    <name evidence="1" type="ORF">SAMN04488494_1008</name>
</gene>